<dbReference type="OrthoDB" id="3256413at2759"/>
<reference evidence="2 3" key="1">
    <citation type="journal article" date="2015" name="Sci. Rep.">
        <title>Chromosome-level genome map provides insights into diverse defense mechanisms in the medicinal fungus Ganoderma sinense.</title>
        <authorList>
            <person name="Zhu Y."/>
            <person name="Xu J."/>
            <person name="Sun C."/>
            <person name="Zhou S."/>
            <person name="Xu H."/>
            <person name="Nelson D.R."/>
            <person name="Qian J."/>
            <person name="Song J."/>
            <person name="Luo H."/>
            <person name="Xiang L."/>
            <person name="Li Y."/>
            <person name="Xu Z."/>
            <person name="Ji A."/>
            <person name="Wang L."/>
            <person name="Lu S."/>
            <person name="Hayward A."/>
            <person name="Sun W."/>
            <person name="Li X."/>
            <person name="Schwartz D.C."/>
            <person name="Wang Y."/>
            <person name="Chen S."/>
        </authorList>
    </citation>
    <scope>NUCLEOTIDE SEQUENCE [LARGE SCALE GENOMIC DNA]</scope>
    <source>
        <strain evidence="2 3">ZZ0214-1</strain>
    </source>
</reference>
<evidence type="ECO:0000313" key="3">
    <source>
        <dbReference type="Proteomes" id="UP000230002"/>
    </source>
</evidence>
<sequence length="559" mass="61800">MRLTFLPSEILAEILIDLDRRDLLRCREVTVGFDTSQSFNNLIHLYFGIQICTKFKALIDEDVRAQYKVHLSVAGLQNGPPSTISTGGRLSTLRVYQHAWNEFVWSAKEDVSMSTDIADSWELYGNVLAQVEGMRTLHFKQIPSAIRGIKGTAWTIPDVGCNITEIGLDPAQDLLVIIEDFEDNTELTCRVHLHLRSLATGAPRPAAPATAMLTHEPEPGGYSYAIQVSEDNLGILLSSMDFGDPSELLIWNWKTGQLHLHIVGIGLHSWAFLTSRLLILAHSSEEDPRLLVVDLDSPQPSTPTMLSELDFLCAFCYPPFRDEVSVLDMLVRSNPAPTWRPSPALAVPFSVSPADRLFVVTFWLIEYDEEAVMLSLVPASTLLRAIATLAPGEMETARKRVFAWAEWGPRGSRLVEAPSSYTSTEVCYVYGTRFAHVEKDWDEGAGRLRKFVVVRDFNQLAVRRAGAAGTSGGKGSALGSSGVRMGDKEQSVRVVDAKTLGPPGVFQEEEVTTALPYVERICVLASEDGEFNAVMLTEDAMVLVAGTWQSPLRYRILSV</sequence>
<gene>
    <name evidence="2" type="ORF">GSI_11891</name>
</gene>
<name>A0A2G8RX93_9APHY</name>
<dbReference type="InterPro" id="IPR001810">
    <property type="entry name" value="F-box_dom"/>
</dbReference>
<dbReference type="AlphaFoldDB" id="A0A2G8RX93"/>
<dbReference type="EMBL" id="AYKW01000045">
    <property type="protein sequence ID" value="PIL26136.1"/>
    <property type="molecule type" value="Genomic_DNA"/>
</dbReference>
<organism evidence="2 3">
    <name type="scientific">Ganoderma sinense ZZ0214-1</name>
    <dbReference type="NCBI Taxonomy" id="1077348"/>
    <lineage>
        <taxon>Eukaryota</taxon>
        <taxon>Fungi</taxon>
        <taxon>Dikarya</taxon>
        <taxon>Basidiomycota</taxon>
        <taxon>Agaricomycotina</taxon>
        <taxon>Agaricomycetes</taxon>
        <taxon>Polyporales</taxon>
        <taxon>Polyporaceae</taxon>
        <taxon>Ganoderma</taxon>
    </lineage>
</organism>
<comment type="caution">
    <text evidence="2">The sequence shown here is derived from an EMBL/GenBank/DDBJ whole genome shotgun (WGS) entry which is preliminary data.</text>
</comment>
<evidence type="ECO:0000313" key="2">
    <source>
        <dbReference type="EMBL" id="PIL26136.1"/>
    </source>
</evidence>
<dbReference type="Proteomes" id="UP000230002">
    <property type="component" value="Unassembled WGS sequence"/>
</dbReference>
<dbReference type="PROSITE" id="PS50181">
    <property type="entry name" value="FBOX"/>
    <property type="match status" value="1"/>
</dbReference>
<feature type="domain" description="F-box" evidence="1">
    <location>
        <begin position="1"/>
        <end position="30"/>
    </location>
</feature>
<dbReference type="SUPFAM" id="SSF82171">
    <property type="entry name" value="DPP6 N-terminal domain-like"/>
    <property type="match status" value="1"/>
</dbReference>
<protein>
    <recommendedName>
        <fullName evidence="1">F-box domain-containing protein</fullName>
    </recommendedName>
</protein>
<accession>A0A2G8RX93</accession>
<proteinExistence type="predicted"/>
<keyword evidence="3" id="KW-1185">Reference proteome</keyword>
<evidence type="ECO:0000259" key="1">
    <source>
        <dbReference type="PROSITE" id="PS50181"/>
    </source>
</evidence>